<evidence type="ECO:0000313" key="2">
    <source>
        <dbReference type="EMBL" id="KIM87561.1"/>
    </source>
</evidence>
<gene>
    <name evidence="2" type="ORF">PILCRDRAFT_3996</name>
</gene>
<feature type="compositionally biased region" description="Basic and acidic residues" evidence="1">
    <location>
        <begin position="257"/>
        <end position="289"/>
    </location>
</feature>
<reference evidence="3" key="2">
    <citation type="submission" date="2015-01" db="EMBL/GenBank/DDBJ databases">
        <title>Evolutionary Origins and Diversification of the Mycorrhizal Mutualists.</title>
        <authorList>
            <consortium name="DOE Joint Genome Institute"/>
            <consortium name="Mycorrhizal Genomics Consortium"/>
            <person name="Kohler A."/>
            <person name="Kuo A."/>
            <person name="Nagy L.G."/>
            <person name="Floudas D."/>
            <person name="Copeland A."/>
            <person name="Barry K.W."/>
            <person name="Cichocki N."/>
            <person name="Veneault-Fourrey C."/>
            <person name="LaButti K."/>
            <person name="Lindquist E.A."/>
            <person name="Lipzen A."/>
            <person name="Lundell T."/>
            <person name="Morin E."/>
            <person name="Murat C."/>
            <person name="Riley R."/>
            <person name="Ohm R."/>
            <person name="Sun H."/>
            <person name="Tunlid A."/>
            <person name="Henrissat B."/>
            <person name="Grigoriev I.V."/>
            <person name="Hibbett D.S."/>
            <person name="Martin F."/>
        </authorList>
    </citation>
    <scope>NUCLEOTIDE SEQUENCE [LARGE SCALE GENOMIC DNA]</scope>
    <source>
        <strain evidence="3">F 1598</strain>
    </source>
</reference>
<evidence type="ECO:0000256" key="1">
    <source>
        <dbReference type="SAM" id="MobiDB-lite"/>
    </source>
</evidence>
<feature type="compositionally biased region" description="Basic residues" evidence="1">
    <location>
        <begin position="178"/>
        <end position="188"/>
    </location>
</feature>
<protein>
    <submittedName>
        <fullName evidence="2">Uncharacterized protein</fullName>
    </submittedName>
</protein>
<proteinExistence type="predicted"/>
<dbReference type="AlphaFoldDB" id="A0A0C3GAA4"/>
<organism evidence="2 3">
    <name type="scientific">Piloderma croceum (strain F 1598)</name>
    <dbReference type="NCBI Taxonomy" id="765440"/>
    <lineage>
        <taxon>Eukaryota</taxon>
        <taxon>Fungi</taxon>
        <taxon>Dikarya</taxon>
        <taxon>Basidiomycota</taxon>
        <taxon>Agaricomycotina</taxon>
        <taxon>Agaricomycetes</taxon>
        <taxon>Agaricomycetidae</taxon>
        <taxon>Atheliales</taxon>
        <taxon>Atheliaceae</taxon>
        <taxon>Piloderma</taxon>
    </lineage>
</organism>
<feature type="compositionally biased region" description="Polar residues" evidence="1">
    <location>
        <begin position="385"/>
        <end position="397"/>
    </location>
</feature>
<sequence>MSSLPPKPEPGEISPRSPPQDDRRYTGRTALMAAPSQYRRDEPRRSDVYIARSPPRTRGPPVHGDSYVASDTYVAPSVYDRREDDTYRRDYAEWDRRFGREYYKSRERGGDRRGWERDDGARSWEARHDYDRRDRGHRPNDRPPRDSSERDRRWRPRASVSPPRRAGSHHPPPERRRSSPRSPRRRHASSPNSRSASPSTSRQPSPTRRLRLGSHSIGSPRSPHGRSRTRNESPEKRRHYSRSGSNSPHRKSPRRSITPDKDSRKNNASTVRRERSPSPSRIKDEELKPQRQSHGLSESRPRTPAEAESVPDIVMSNDPPPQGTVKEEPPAVTEAGGDVKMHEPSPPLPTGPRSSLPAREPPKGPRGFIQPPTGPALRLSPTKPDWSSRTTPQSALGSSFARAELLPSPQTAVTASLPTIPVYRPKTTLIPELEAEIARLQVQRAHLTSEYIPISKAARRALHELEMASWDLRAAEDRRKLADSHVEKARLGVLGIDHLPTAST</sequence>
<keyword evidence="3" id="KW-1185">Reference proteome</keyword>
<dbReference type="OrthoDB" id="3269397at2759"/>
<dbReference type="STRING" id="765440.A0A0C3GAA4"/>
<evidence type="ECO:0000313" key="3">
    <source>
        <dbReference type="Proteomes" id="UP000054166"/>
    </source>
</evidence>
<accession>A0A0C3GAA4</accession>
<dbReference type="HOGENOM" id="CLU_540916_0_0_1"/>
<feature type="compositionally biased region" description="Basic and acidic residues" evidence="1">
    <location>
        <begin position="99"/>
        <end position="152"/>
    </location>
</feature>
<feature type="compositionally biased region" description="Basic and acidic residues" evidence="1">
    <location>
        <begin position="38"/>
        <end position="47"/>
    </location>
</feature>
<dbReference type="InParanoid" id="A0A0C3GAA4"/>
<name>A0A0C3GAA4_PILCF</name>
<dbReference type="Proteomes" id="UP000054166">
    <property type="component" value="Unassembled WGS sequence"/>
</dbReference>
<feature type="region of interest" description="Disordered" evidence="1">
    <location>
        <begin position="1"/>
        <end position="75"/>
    </location>
</feature>
<feature type="region of interest" description="Disordered" evidence="1">
    <location>
        <begin position="99"/>
        <end position="398"/>
    </location>
</feature>
<reference evidence="2 3" key="1">
    <citation type="submission" date="2014-04" db="EMBL/GenBank/DDBJ databases">
        <authorList>
            <consortium name="DOE Joint Genome Institute"/>
            <person name="Kuo A."/>
            <person name="Tarkka M."/>
            <person name="Buscot F."/>
            <person name="Kohler A."/>
            <person name="Nagy L.G."/>
            <person name="Floudas D."/>
            <person name="Copeland A."/>
            <person name="Barry K.W."/>
            <person name="Cichocki N."/>
            <person name="Veneault-Fourrey C."/>
            <person name="LaButti K."/>
            <person name="Lindquist E.A."/>
            <person name="Lipzen A."/>
            <person name="Lundell T."/>
            <person name="Morin E."/>
            <person name="Murat C."/>
            <person name="Sun H."/>
            <person name="Tunlid A."/>
            <person name="Henrissat B."/>
            <person name="Grigoriev I.V."/>
            <person name="Hibbett D.S."/>
            <person name="Martin F."/>
            <person name="Nordberg H.P."/>
            <person name="Cantor M.N."/>
            <person name="Hua S.X."/>
        </authorList>
    </citation>
    <scope>NUCLEOTIDE SEQUENCE [LARGE SCALE GENOMIC DNA]</scope>
    <source>
        <strain evidence="2 3">F 1598</strain>
    </source>
</reference>
<feature type="compositionally biased region" description="Low complexity" evidence="1">
    <location>
        <begin position="189"/>
        <end position="207"/>
    </location>
</feature>
<dbReference type="EMBL" id="KN832979">
    <property type="protein sequence ID" value="KIM87561.1"/>
    <property type="molecule type" value="Genomic_DNA"/>
</dbReference>